<keyword evidence="4" id="KW-1185">Reference proteome</keyword>
<sequence length="180" mass="18456">MAGRWCGWVVGAAIGLPGMLAGASAAGLDGCYVGALPCGSEARMAHLVARCLADPAACGSLGGQRPAVVEPGRHSSPARPLPADAAPPRRMAGQARRTGDSLPAGDAAEAARAARTIDRLARALPIEPWLHDLEDRLPPDPLAVERALGLRRPVGAATDLRDGVPDVERLLHALAPGRGN</sequence>
<feature type="compositionally biased region" description="Low complexity" evidence="1">
    <location>
        <begin position="77"/>
        <end position="92"/>
    </location>
</feature>
<keyword evidence="2" id="KW-0732">Signal</keyword>
<feature type="region of interest" description="Disordered" evidence="1">
    <location>
        <begin position="63"/>
        <end position="107"/>
    </location>
</feature>
<dbReference type="Proteomes" id="UP001139311">
    <property type="component" value="Unassembled WGS sequence"/>
</dbReference>
<feature type="signal peptide" evidence="2">
    <location>
        <begin position="1"/>
        <end position="25"/>
    </location>
</feature>
<evidence type="ECO:0000256" key="2">
    <source>
        <dbReference type="SAM" id="SignalP"/>
    </source>
</evidence>
<proteinExistence type="predicted"/>
<name>A0A9X1L7I8_9PROT</name>
<reference evidence="3" key="1">
    <citation type="submission" date="2021-10" db="EMBL/GenBank/DDBJ databases">
        <title>Roseicella aerolatum sp. nov., isolated from aerosols of e-waste dismantling site.</title>
        <authorList>
            <person name="Qin T."/>
        </authorList>
    </citation>
    <scope>NUCLEOTIDE SEQUENCE</scope>
    <source>
        <strain evidence="3">GB24</strain>
    </source>
</reference>
<evidence type="ECO:0000256" key="1">
    <source>
        <dbReference type="SAM" id="MobiDB-lite"/>
    </source>
</evidence>
<evidence type="ECO:0000313" key="4">
    <source>
        <dbReference type="Proteomes" id="UP001139311"/>
    </source>
</evidence>
<protein>
    <submittedName>
        <fullName evidence="3">Uncharacterized protein</fullName>
    </submittedName>
</protein>
<comment type="caution">
    <text evidence="3">The sequence shown here is derived from an EMBL/GenBank/DDBJ whole genome shotgun (WGS) entry which is preliminary data.</text>
</comment>
<organism evidence="3 4">
    <name type="scientific">Roseicella aerolata</name>
    <dbReference type="NCBI Taxonomy" id="2883479"/>
    <lineage>
        <taxon>Bacteria</taxon>
        <taxon>Pseudomonadati</taxon>
        <taxon>Pseudomonadota</taxon>
        <taxon>Alphaproteobacteria</taxon>
        <taxon>Acetobacterales</taxon>
        <taxon>Roseomonadaceae</taxon>
        <taxon>Roseicella</taxon>
    </lineage>
</organism>
<dbReference type="RefSeq" id="WP_226607676.1">
    <property type="nucleotide sequence ID" value="NZ_JAJAQI010000012.1"/>
</dbReference>
<dbReference type="AlphaFoldDB" id="A0A9X1L7I8"/>
<dbReference type="EMBL" id="JAJAQI010000012">
    <property type="protein sequence ID" value="MCB4822026.1"/>
    <property type="molecule type" value="Genomic_DNA"/>
</dbReference>
<gene>
    <name evidence="3" type="ORF">LHA35_09810</name>
</gene>
<accession>A0A9X1L7I8</accession>
<feature type="chain" id="PRO_5040883383" evidence="2">
    <location>
        <begin position="26"/>
        <end position="180"/>
    </location>
</feature>
<evidence type="ECO:0000313" key="3">
    <source>
        <dbReference type="EMBL" id="MCB4822026.1"/>
    </source>
</evidence>